<organism evidence="3 4">
    <name type="scientific">Lates japonicus</name>
    <name type="common">Japanese lates</name>
    <dbReference type="NCBI Taxonomy" id="270547"/>
    <lineage>
        <taxon>Eukaryota</taxon>
        <taxon>Metazoa</taxon>
        <taxon>Chordata</taxon>
        <taxon>Craniata</taxon>
        <taxon>Vertebrata</taxon>
        <taxon>Euteleostomi</taxon>
        <taxon>Actinopterygii</taxon>
        <taxon>Neopterygii</taxon>
        <taxon>Teleostei</taxon>
        <taxon>Neoteleostei</taxon>
        <taxon>Acanthomorphata</taxon>
        <taxon>Carangaria</taxon>
        <taxon>Carangaria incertae sedis</taxon>
        <taxon>Centropomidae</taxon>
        <taxon>Lates</taxon>
    </lineage>
</organism>
<evidence type="ECO:0000256" key="2">
    <source>
        <dbReference type="SAM" id="Phobius"/>
    </source>
</evidence>
<dbReference type="AlphaFoldDB" id="A0AAD3MQA4"/>
<keyword evidence="4" id="KW-1185">Reference proteome</keyword>
<keyword evidence="2" id="KW-0472">Membrane</keyword>
<keyword evidence="2" id="KW-1133">Transmembrane helix</keyword>
<feature type="transmembrane region" description="Helical" evidence="2">
    <location>
        <begin position="172"/>
        <end position="195"/>
    </location>
</feature>
<comment type="caution">
    <text evidence="3">The sequence shown here is derived from an EMBL/GenBank/DDBJ whole genome shotgun (WGS) entry which is preliminary data.</text>
</comment>
<evidence type="ECO:0000256" key="1">
    <source>
        <dbReference type="SAM" id="MobiDB-lite"/>
    </source>
</evidence>
<reference evidence="3" key="1">
    <citation type="submission" date="2022-08" db="EMBL/GenBank/DDBJ databases">
        <title>Genome sequencing of akame (Lates japonicus).</title>
        <authorList>
            <person name="Hashiguchi Y."/>
            <person name="Takahashi H."/>
        </authorList>
    </citation>
    <scope>NUCLEOTIDE SEQUENCE</scope>
    <source>
        <strain evidence="3">Kochi</strain>
    </source>
</reference>
<dbReference type="EMBL" id="BRZM01004607">
    <property type="protein sequence ID" value="GLD58360.1"/>
    <property type="molecule type" value="Genomic_DNA"/>
</dbReference>
<keyword evidence="2" id="KW-0812">Transmembrane</keyword>
<accession>A0AAD3MQA4</accession>
<dbReference type="Proteomes" id="UP001279410">
    <property type="component" value="Unassembled WGS sequence"/>
</dbReference>
<protein>
    <submittedName>
        <fullName evidence="3">Uncharacterized protein</fullName>
    </submittedName>
</protein>
<proteinExistence type="predicted"/>
<name>A0AAD3MQA4_LATJO</name>
<feature type="compositionally biased region" description="Pro residues" evidence="1">
    <location>
        <begin position="145"/>
        <end position="162"/>
    </location>
</feature>
<feature type="compositionally biased region" description="Basic and acidic residues" evidence="1">
    <location>
        <begin position="133"/>
        <end position="143"/>
    </location>
</feature>
<sequence length="229" mass="25776">MTACSLNIFIIFTIYRSLISYSSHGFEVIQPLTQTVNLDGSASIRCEHNAKVSPVDVRLNSISPTDPSKRSPLCQKGKTDCKNITMYQEIPNKWLFTILNIGPEAMNILYECEFTVIDKNIDHTKRGKPTRLLKGEKEPKEACKPSPPPSPSSPPPALFPPPPLPSPQHYPLHWTLIGLLALTFIYSSVITFIYIRLKMTNNRDLDNGTYVEMRKAPLPRNAPFDIYCG</sequence>
<gene>
    <name evidence="3" type="ORF">AKAME5_002881800</name>
</gene>
<evidence type="ECO:0000313" key="4">
    <source>
        <dbReference type="Proteomes" id="UP001279410"/>
    </source>
</evidence>
<evidence type="ECO:0000313" key="3">
    <source>
        <dbReference type="EMBL" id="GLD58360.1"/>
    </source>
</evidence>
<feature type="region of interest" description="Disordered" evidence="1">
    <location>
        <begin position="126"/>
        <end position="162"/>
    </location>
</feature>